<dbReference type="RefSeq" id="XP_001609399.1">
    <property type="nucleotide sequence ID" value="XM_001609349.1"/>
</dbReference>
<evidence type="ECO:0000256" key="3">
    <source>
        <dbReference type="ARBA" id="ARBA00022964"/>
    </source>
</evidence>
<dbReference type="VEuPathDB" id="PiroplasmaDB:BBOV_IV002340"/>
<dbReference type="KEGG" id="bbo:BBOV_IV002340"/>
<evidence type="ECO:0000256" key="4">
    <source>
        <dbReference type="ARBA" id="ARBA00023002"/>
    </source>
</evidence>
<evidence type="ECO:0000313" key="7">
    <source>
        <dbReference type="EMBL" id="EDO05831.1"/>
    </source>
</evidence>
<dbReference type="EMBL" id="AAXT01000004">
    <property type="protein sequence ID" value="EDO05831.1"/>
    <property type="molecule type" value="Genomic_DNA"/>
</dbReference>
<dbReference type="PANTHER" id="PTHR10869">
    <property type="entry name" value="PROLYL 4-HYDROXYLASE ALPHA SUBUNIT"/>
    <property type="match status" value="1"/>
</dbReference>
<dbReference type="OMA" id="NCFFNVE"/>
<dbReference type="GO" id="GO:0031418">
    <property type="term" value="F:L-ascorbic acid binding"/>
    <property type="evidence" value="ECO:0007669"/>
    <property type="project" value="InterPro"/>
</dbReference>
<dbReference type="Pfam" id="PF13640">
    <property type="entry name" value="2OG-FeII_Oxy_3"/>
    <property type="match status" value="1"/>
</dbReference>
<accession>A7AVK5</accession>
<name>A7AVK5_BABBO</name>
<sequence>MEGNSGCLVEDYDGLEHVVTISDDGCGYEIRCHKESELILESPDEGVQRRCPKLYISIDPHVSLILNLLEPSWVRHLIDLGNTRWISSKTSTGRLSSHPDSYTTQVSATRRSQSAVFQHGETEIIARIEHRVSLIAGVSVDHLERLVMVKYSPGDYFKEHHDGAFRTHTVLLYLNDVDGGETVFPELKIAVRPVGNSALYWKNTTEDGVADFRMVHAGVCPKSGTKYAVNCFFNVEPVRTQ</sequence>
<gene>
    <name evidence="7" type="ORF">BBOV_IV002340</name>
</gene>
<protein>
    <submittedName>
        <fullName evidence="7">Prolyl 4-hydroxylase alpha-related protein PH4, putative</fullName>
    </submittedName>
</protein>
<keyword evidence="4" id="KW-0560">Oxidoreductase</keyword>
<dbReference type="PROSITE" id="PS51471">
    <property type="entry name" value="FE2OG_OXY"/>
    <property type="match status" value="1"/>
</dbReference>
<organism evidence="7 8">
    <name type="scientific">Babesia bovis</name>
    <dbReference type="NCBI Taxonomy" id="5865"/>
    <lineage>
        <taxon>Eukaryota</taxon>
        <taxon>Sar</taxon>
        <taxon>Alveolata</taxon>
        <taxon>Apicomplexa</taxon>
        <taxon>Aconoidasida</taxon>
        <taxon>Piroplasmida</taxon>
        <taxon>Babesiidae</taxon>
        <taxon>Babesia</taxon>
    </lineage>
</organism>
<dbReference type="InterPro" id="IPR005123">
    <property type="entry name" value="Oxoglu/Fe-dep_dioxygenase_dom"/>
</dbReference>
<dbReference type="Gene3D" id="2.60.120.620">
    <property type="entry name" value="q2cbj1_9rhob like domain"/>
    <property type="match status" value="1"/>
</dbReference>
<evidence type="ECO:0000256" key="1">
    <source>
        <dbReference type="ARBA" id="ARBA00001961"/>
    </source>
</evidence>
<dbReference type="PANTHER" id="PTHR10869:SF246">
    <property type="entry name" value="TRANSMEMBRANE PROLYL 4-HYDROXYLASE"/>
    <property type="match status" value="1"/>
</dbReference>
<dbReference type="STRING" id="5865.A7AVK5"/>
<reference evidence="7 8" key="1">
    <citation type="journal article" date="2007" name="PLoS Pathog.">
        <title>Genome sequence of Babesia bovis and comparative analysis of apicomplexan hemoprotozoa.</title>
        <authorList>
            <person name="Brayton K.A."/>
            <person name="Lau A.O.T."/>
            <person name="Herndon D.R."/>
            <person name="Hannick L."/>
            <person name="Kappmeyer L.S."/>
            <person name="Berens S.J."/>
            <person name="Bidwell S.L."/>
            <person name="Brown W.C."/>
            <person name="Crabtree J."/>
            <person name="Fadrosh D."/>
            <person name="Feldblum T."/>
            <person name="Forberger H.A."/>
            <person name="Haas B.J."/>
            <person name="Howell J.M."/>
            <person name="Khouri H."/>
            <person name="Koo H."/>
            <person name="Mann D.J."/>
            <person name="Norimine J."/>
            <person name="Paulsen I.T."/>
            <person name="Radune D."/>
            <person name="Ren Q."/>
            <person name="Smith R.K. Jr."/>
            <person name="Suarez C.E."/>
            <person name="White O."/>
            <person name="Wortman J.R."/>
            <person name="Knowles D.P. Jr."/>
            <person name="McElwain T.F."/>
            <person name="Nene V.M."/>
        </authorList>
    </citation>
    <scope>NUCLEOTIDE SEQUENCE [LARGE SCALE GENOMIC DNA]</scope>
    <source>
        <strain evidence="7">T2Bo</strain>
    </source>
</reference>
<dbReference type="GO" id="GO:0004656">
    <property type="term" value="F:procollagen-proline 4-dioxygenase activity"/>
    <property type="evidence" value="ECO:0007669"/>
    <property type="project" value="TreeGrafter"/>
</dbReference>
<dbReference type="InterPro" id="IPR044862">
    <property type="entry name" value="Pro_4_hyd_alph_FE2OG_OXY"/>
</dbReference>
<dbReference type="InParanoid" id="A7AVK5"/>
<evidence type="ECO:0000256" key="5">
    <source>
        <dbReference type="ARBA" id="ARBA00023004"/>
    </source>
</evidence>
<reference evidence="8" key="3">
    <citation type="journal article" date="2021" name="Int. J. Parasitol.">
        <title>Comparative analysis of gene expression between Babesia bovis blood stages and kinetes allowed by improved genome annotation.</title>
        <authorList>
            <person name="Ueti M.W."/>
            <person name="Johnson W.C."/>
            <person name="Kappmeyer L.S."/>
            <person name="Herndon D.R."/>
            <person name="Mousel M.R."/>
            <person name="Reif K.E."/>
            <person name="Taus N.S."/>
            <person name="Ifeonu O.O."/>
            <person name="Silva J.C."/>
            <person name="Suarez C.E."/>
            <person name="Brayton K.A."/>
        </authorList>
    </citation>
    <scope>NUCLEOTIDE SEQUENCE [LARGE SCALE GENOMIC DNA]</scope>
</reference>
<dbReference type="InterPro" id="IPR045054">
    <property type="entry name" value="P4HA-like"/>
</dbReference>
<comment type="caution">
    <text evidence="7">The sequence shown here is derived from an EMBL/GenBank/DDBJ whole genome shotgun (WGS) entry which is preliminary data.</text>
</comment>
<dbReference type="GO" id="GO:0005783">
    <property type="term" value="C:endoplasmic reticulum"/>
    <property type="evidence" value="ECO:0007669"/>
    <property type="project" value="TreeGrafter"/>
</dbReference>
<reference evidence="8" key="2">
    <citation type="journal article" date="2020" name="Data Brief">
        <title>Transcriptome dataset of Babesia bovis life stages within vertebrate and invertebrate hosts.</title>
        <authorList>
            <person name="Ueti M.W."/>
            <person name="Johnson W.C."/>
            <person name="Kappmeyer L.S."/>
            <person name="Herndon D.R."/>
            <person name="Mousel M.R."/>
            <person name="Reif K.E."/>
            <person name="Taus N.S."/>
            <person name="Ifeonu O.O."/>
            <person name="Silva J.C."/>
            <person name="Suarez C.E."/>
            <person name="Brayton K.A."/>
        </authorList>
    </citation>
    <scope>NUCLEOTIDE SEQUENCE [LARGE SCALE GENOMIC DNA]</scope>
</reference>
<dbReference type="eggNOG" id="KOG1591">
    <property type="taxonomic scope" value="Eukaryota"/>
</dbReference>
<dbReference type="SMART" id="SM00702">
    <property type="entry name" value="P4Hc"/>
    <property type="match status" value="1"/>
</dbReference>
<comment type="cofactor">
    <cofactor evidence="1">
        <name>L-ascorbate</name>
        <dbReference type="ChEBI" id="CHEBI:38290"/>
    </cofactor>
</comment>
<keyword evidence="3" id="KW-0223">Dioxygenase</keyword>
<keyword evidence="8" id="KW-1185">Reference proteome</keyword>
<feature type="domain" description="Fe2OG dioxygenase" evidence="6">
    <location>
        <begin position="141"/>
        <end position="237"/>
    </location>
</feature>
<dbReference type="InterPro" id="IPR006620">
    <property type="entry name" value="Pro_4_hyd_alph"/>
</dbReference>
<dbReference type="GeneID" id="5477618"/>
<dbReference type="AlphaFoldDB" id="A7AVK5"/>
<evidence type="ECO:0000313" key="8">
    <source>
        <dbReference type="Proteomes" id="UP000002173"/>
    </source>
</evidence>
<keyword evidence="2" id="KW-0479">Metal-binding</keyword>
<evidence type="ECO:0000256" key="2">
    <source>
        <dbReference type="ARBA" id="ARBA00022723"/>
    </source>
</evidence>
<keyword evidence="5" id="KW-0408">Iron</keyword>
<dbReference type="GO" id="GO:0005506">
    <property type="term" value="F:iron ion binding"/>
    <property type="evidence" value="ECO:0007669"/>
    <property type="project" value="InterPro"/>
</dbReference>
<dbReference type="Proteomes" id="UP000002173">
    <property type="component" value="Unassembled WGS sequence"/>
</dbReference>
<proteinExistence type="predicted"/>
<evidence type="ECO:0000259" key="6">
    <source>
        <dbReference type="PROSITE" id="PS51471"/>
    </source>
</evidence>